<keyword evidence="2" id="KW-1185">Reference proteome</keyword>
<dbReference type="EMBL" id="SHLD01000001">
    <property type="protein sequence ID" value="RZU76602.1"/>
    <property type="molecule type" value="Genomic_DNA"/>
</dbReference>
<dbReference type="Proteomes" id="UP000294114">
    <property type="component" value="Unassembled WGS sequence"/>
</dbReference>
<reference evidence="1 2" key="1">
    <citation type="submission" date="2019-02" db="EMBL/GenBank/DDBJ databases">
        <title>Sequencing the genomes of 1000 actinobacteria strains.</title>
        <authorList>
            <person name="Klenk H.-P."/>
        </authorList>
    </citation>
    <scope>NUCLEOTIDE SEQUENCE [LARGE SCALE GENOMIC DNA]</scope>
    <source>
        <strain evidence="1 2">DSM 45612</strain>
    </source>
</reference>
<organism evidence="1 2">
    <name type="scientific">Micromonospora kangleipakensis</name>
    <dbReference type="NCBI Taxonomy" id="1077942"/>
    <lineage>
        <taxon>Bacteria</taxon>
        <taxon>Bacillati</taxon>
        <taxon>Actinomycetota</taxon>
        <taxon>Actinomycetes</taxon>
        <taxon>Micromonosporales</taxon>
        <taxon>Micromonosporaceae</taxon>
        <taxon>Micromonospora</taxon>
    </lineage>
</organism>
<gene>
    <name evidence="1" type="ORF">EV384_5268</name>
</gene>
<comment type="caution">
    <text evidence="1">The sequence shown here is derived from an EMBL/GenBank/DDBJ whole genome shotgun (WGS) entry which is preliminary data.</text>
</comment>
<dbReference type="AlphaFoldDB" id="A0A4Q8BF68"/>
<protein>
    <submittedName>
        <fullName evidence="1">Uncharacterized protein</fullName>
    </submittedName>
</protein>
<name>A0A4Q8BF68_9ACTN</name>
<accession>A0A4Q8BF68</accession>
<evidence type="ECO:0000313" key="2">
    <source>
        <dbReference type="Proteomes" id="UP000294114"/>
    </source>
</evidence>
<evidence type="ECO:0000313" key="1">
    <source>
        <dbReference type="EMBL" id="RZU76602.1"/>
    </source>
</evidence>
<sequence length="31" mass="3742">MIDWRTEIDEMSLAKRLVQDVDSEGLWRYAD</sequence>
<proteinExistence type="predicted"/>